<evidence type="ECO:0000313" key="1">
    <source>
        <dbReference type="EMBL" id="OEH86223.1"/>
    </source>
</evidence>
<name>A0A1E5L8F0_9FIRM</name>
<dbReference type="AlphaFoldDB" id="A0A1E5L8F0"/>
<dbReference type="Proteomes" id="UP000095255">
    <property type="component" value="Unassembled WGS sequence"/>
</dbReference>
<accession>A0A1E5L8F0</accession>
<proteinExistence type="predicted"/>
<dbReference type="RefSeq" id="WP_069701451.1">
    <property type="nucleotide sequence ID" value="NZ_MJAT01000006.1"/>
</dbReference>
<evidence type="ECO:0000313" key="2">
    <source>
        <dbReference type="Proteomes" id="UP000095255"/>
    </source>
</evidence>
<comment type="caution">
    <text evidence="1">The sequence shown here is derived from an EMBL/GenBank/DDBJ whole genome shotgun (WGS) entry which is preliminary data.</text>
</comment>
<dbReference type="EMBL" id="MJAT01000006">
    <property type="protein sequence ID" value="OEH86223.1"/>
    <property type="molecule type" value="Genomic_DNA"/>
</dbReference>
<dbReference type="STRING" id="1390249.BHU72_11855"/>
<protein>
    <submittedName>
        <fullName evidence="1">Uncharacterized protein</fullName>
    </submittedName>
</protein>
<dbReference type="OrthoDB" id="1933432at2"/>
<reference evidence="1 2" key="1">
    <citation type="submission" date="2016-09" db="EMBL/GenBank/DDBJ databases">
        <title>Desulfuribacillus arsenicus sp. nov., an obligately anaerobic, dissimilatory arsenic- and antimonate-reducing bacterium isolated from anoxic sediments.</title>
        <authorList>
            <person name="Abin C.A."/>
            <person name="Hollibaugh J.T."/>
        </authorList>
    </citation>
    <scope>NUCLEOTIDE SEQUENCE [LARGE SCALE GENOMIC DNA]</scope>
    <source>
        <strain evidence="1 2">MLFW-2</strain>
    </source>
</reference>
<keyword evidence="2" id="KW-1185">Reference proteome</keyword>
<sequence length="85" mass="9737">MSEYNVVKSVQGQKTLCKERQLPHFAPSDGRCWSCKRNIYETKENKMRNWQTGEITGTYLTGITVEQASKELVTGCPHCSRSYCD</sequence>
<gene>
    <name evidence="1" type="ORF">BHU72_11855</name>
</gene>
<organism evidence="1 2">
    <name type="scientific">Desulfuribacillus stibiiarsenatis</name>
    <dbReference type="NCBI Taxonomy" id="1390249"/>
    <lineage>
        <taxon>Bacteria</taxon>
        <taxon>Bacillati</taxon>
        <taxon>Bacillota</taxon>
        <taxon>Desulfuribacillia</taxon>
        <taxon>Desulfuribacillales</taxon>
        <taxon>Desulfuribacillaceae</taxon>
        <taxon>Desulfuribacillus</taxon>
    </lineage>
</organism>